<gene>
    <name evidence="7" type="ORF">Vau01_039400</name>
</gene>
<sequence>MTSGTDHRLSTVGLATVLLGVFLPQTDMFIVNVALPTIRADLHASPAMLELVVAGYGVAFALLLVPAGRLGDQLGRRRLFLAGIVAFTAASVWCGAAGSAAQLVTARTVQGAAAAVLLPQVLATIHATTSGPARARALGVYAAVTGAAASTGLAIGGVLISLGAGWRSIFLVNVPIGLVASLLALRHLPETTSPRPLRVDLAGTGLLAATVICLLLPATQGRTLGWPPWSWAMLACVPVTVTALAHLERSTERAGRTPLIPPSLVTLPGVRRGLAVVLPFFAGAGGFFFTYSLLTQQGLDAAPAVAGLSLATMTLGFLAASMTTARLTHRHGRGRVIAAGAATQALGLGIIATTVLTAWPGLPIVALLPGLVVAGCGQGLVVGPLFGAVLARIDTARAGVGSGLLVTTQQLALALGAAVLGSLFLELDELPGVSMGRAFAAVVAVQTVVALCVVPAGRRLDPAPVPTGS</sequence>
<dbReference type="Proteomes" id="UP000612585">
    <property type="component" value="Unassembled WGS sequence"/>
</dbReference>
<comment type="subcellular location">
    <subcellularLocation>
        <location evidence="1">Cell membrane</location>
        <topology evidence="1">Multi-pass membrane protein</topology>
    </subcellularLocation>
</comment>
<feature type="transmembrane region" description="Helical" evidence="5">
    <location>
        <begin position="306"/>
        <end position="324"/>
    </location>
</feature>
<dbReference type="GO" id="GO:0005886">
    <property type="term" value="C:plasma membrane"/>
    <property type="evidence" value="ECO:0007669"/>
    <property type="project" value="UniProtKB-SubCell"/>
</dbReference>
<keyword evidence="4 5" id="KW-0472">Membrane</keyword>
<feature type="transmembrane region" description="Helical" evidence="5">
    <location>
        <begin position="12"/>
        <end position="35"/>
    </location>
</feature>
<evidence type="ECO:0000256" key="1">
    <source>
        <dbReference type="ARBA" id="ARBA00004651"/>
    </source>
</evidence>
<dbReference type="Gene3D" id="1.20.1250.20">
    <property type="entry name" value="MFS general substrate transporter like domains"/>
    <property type="match status" value="1"/>
</dbReference>
<keyword evidence="3 5" id="KW-1133">Transmembrane helix</keyword>
<dbReference type="GO" id="GO:0022857">
    <property type="term" value="F:transmembrane transporter activity"/>
    <property type="evidence" value="ECO:0007669"/>
    <property type="project" value="InterPro"/>
</dbReference>
<dbReference type="SUPFAM" id="SSF103473">
    <property type="entry name" value="MFS general substrate transporter"/>
    <property type="match status" value="1"/>
</dbReference>
<evidence type="ECO:0000256" key="5">
    <source>
        <dbReference type="SAM" id="Phobius"/>
    </source>
</evidence>
<feature type="transmembrane region" description="Helical" evidence="5">
    <location>
        <begin position="166"/>
        <end position="185"/>
    </location>
</feature>
<feature type="transmembrane region" description="Helical" evidence="5">
    <location>
        <begin position="273"/>
        <end position="294"/>
    </location>
</feature>
<dbReference type="CDD" id="cd17321">
    <property type="entry name" value="MFS_MMR_MDR_like"/>
    <property type="match status" value="1"/>
</dbReference>
<dbReference type="InterPro" id="IPR011701">
    <property type="entry name" value="MFS"/>
</dbReference>
<feature type="transmembrane region" description="Helical" evidence="5">
    <location>
        <begin position="403"/>
        <end position="425"/>
    </location>
</feature>
<evidence type="ECO:0000313" key="8">
    <source>
        <dbReference type="Proteomes" id="UP000612585"/>
    </source>
</evidence>
<feature type="transmembrane region" description="Helical" evidence="5">
    <location>
        <begin position="437"/>
        <end position="456"/>
    </location>
</feature>
<dbReference type="InterPro" id="IPR036259">
    <property type="entry name" value="MFS_trans_sf"/>
</dbReference>
<feature type="domain" description="Major facilitator superfamily (MFS) profile" evidence="6">
    <location>
        <begin position="13"/>
        <end position="458"/>
    </location>
</feature>
<dbReference type="PROSITE" id="PS50850">
    <property type="entry name" value="MFS"/>
    <property type="match status" value="1"/>
</dbReference>
<feature type="transmembrane region" description="Helical" evidence="5">
    <location>
        <begin position="109"/>
        <end position="128"/>
    </location>
</feature>
<evidence type="ECO:0000259" key="6">
    <source>
        <dbReference type="PROSITE" id="PS50850"/>
    </source>
</evidence>
<feature type="transmembrane region" description="Helical" evidence="5">
    <location>
        <begin position="79"/>
        <end position="103"/>
    </location>
</feature>
<dbReference type="PRINTS" id="PR01036">
    <property type="entry name" value="TCRTETB"/>
</dbReference>
<organism evidence="7 8">
    <name type="scientific">Virgisporangium aurantiacum</name>
    <dbReference type="NCBI Taxonomy" id="175570"/>
    <lineage>
        <taxon>Bacteria</taxon>
        <taxon>Bacillati</taxon>
        <taxon>Actinomycetota</taxon>
        <taxon>Actinomycetes</taxon>
        <taxon>Micromonosporales</taxon>
        <taxon>Micromonosporaceae</taxon>
        <taxon>Virgisporangium</taxon>
    </lineage>
</organism>
<dbReference type="PANTHER" id="PTHR42718:SF39">
    <property type="entry name" value="ACTINORHODIN TRANSPORTER-RELATED"/>
    <property type="match status" value="1"/>
</dbReference>
<dbReference type="RefSeq" id="WP_203994764.1">
    <property type="nucleotide sequence ID" value="NZ_BOPG01000024.1"/>
</dbReference>
<proteinExistence type="predicted"/>
<dbReference type="InterPro" id="IPR020846">
    <property type="entry name" value="MFS_dom"/>
</dbReference>
<accession>A0A8J4DZX8</accession>
<name>A0A8J4DZX8_9ACTN</name>
<dbReference type="Gene3D" id="1.20.1720.10">
    <property type="entry name" value="Multidrug resistance protein D"/>
    <property type="match status" value="1"/>
</dbReference>
<comment type="caution">
    <text evidence="7">The sequence shown here is derived from an EMBL/GenBank/DDBJ whole genome shotgun (WGS) entry which is preliminary data.</text>
</comment>
<feature type="transmembrane region" description="Helical" evidence="5">
    <location>
        <begin position="197"/>
        <end position="217"/>
    </location>
</feature>
<feature type="transmembrane region" description="Helical" evidence="5">
    <location>
        <begin position="229"/>
        <end position="247"/>
    </location>
</feature>
<reference evidence="7" key="1">
    <citation type="submission" date="2021-01" db="EMBL/GenBank/DDBJ databases">
        <title>Whole genome shotgun sequence of Virgisporangium aurantiacum NBRC 16421.</title>
        <authorList>
            <person name="Komaki H."/>
            <person name="Tamura T."/>
        </authorList>
    </citation>
    <scope>NUCLEOTIDE SEQUENCE</scope>
    <source>
        <strain evidence="7">NBRC 16421</strain>
    </source>
</reference>
<feature type="transmembrane region" description="Helical" evidence="5">
    <location>
        <begin position="47"/>
        <end position="67"/>
    </location>
</feature>
<dbReference type="Pfam" id="PF07690">
    <property type="entry name" value="MFS_1"/>
    <property type="match status" value="1"/>
</dbReference>
<evidence type="ECO:0000256" key="2">
    <source>
        <dbReference type="ARBA" id="ARBA00022692"/>
    </source>
</evidence>
<dbReference type="AlphaFoldDB" id="A0A8J4DZX8"/>
<dbReference type="PANTHER" id="PTHR42718">
    <property type="entry name" value="MAJOR FACILITATOR SUPERFAMILY MULTIDRUG TRANSPORTER MFSC"/>
    <property type="match status" value="1"/>
</dbReference>
<keyword evidence="2 5" id="KW-0812">Transmembrane</keyword>
<feature type="transmembrane region" description="Helical" evidence="5">
    <location>
        <begin position="365"/>
        <end position="391"/>
    </location>
</feature>
<evidence type="ECO:0000256" key="3">
    <source>
        <dbReference type="ARBA" id="ARBA00022989"/>
    </source>
</evidence>
<feature type="transmembrane region" description="Helical" evidence="5">
    <location>
        <begin position="336"/>
        <end position="359"/>
    </location>
</feature>
<evidence type="ECO:0000313" key="7">
    <source>
        <dbReference type="EMBL" id="GIJ56424.1"/>
    </source>
</evidence>
<protein>
    <submittedName>
        <fullName evidence="7">MFS transporter</fullName>
    </submittedName>
</protein>
<evidence type="ECO:0000256" key="4">
    <source>
        <dbReference type="ARBA" id="ARBA00023136"/>
    </source>
</evidence>
<feature type="transmembrane region" description="Helical" evidence="5">
    <location>
        <begin position="140"/>
        <end position="160"/>
    </location>
</feature>
<keyword evidence="8" id="KW-1185">Reference proteome</keyword>
<dbReference type="EMBL" id="BOPG01000024">
    <property type="protein sequence ID" value="GIJ56424.1"/>
    <property type="molecule type" value="Genomic_DNA"/>
</dbReference>